<evidence type="ECO:0000313" key="1">
    <source>
        <dbReference type="EMBL" id="QOT81536.1"/>
    </source>
</evidence>
<dbReference type="EMBL" id="CP062804">
    <property type="protein sequence ID" value="QOT81536.1"/>
    <property type="molecule type" value="Genomic_DNA"/>
</dbReference>
<name>A0A7M2H933_9BURK</name>
<reference evidence="1 2" key="1">
    <citation type="submission" date="2020-10" db="EMBL/GenBank/DDBJ databases">
        <title>Complete genome sequence of Cupriavidus basilensis CCUG 49340T.</title>
        <authorList>
            <person name="Salva-Serra F."/>
            <person name="Donoso R.A."/>
            <person name="Cho K.H."/>
            <person name="Yoo J.A."/>
            <person name="Lee K."/>
            <person name="Yoon S.-H."/>
            <person name="Perez-Pantoja D."/>
            <person name="Moore E.R.B."/>
        </authorList>
    </citation>
    <scope>NUCLEOTIDE SEQUENCE [LARGE SCALE GENOMIC DNA]</scope>
    <source>
        <strain evidence="2">CCUG 49340</strain>
    </source>
</reference>
<dbReference type="RefSeq" id="WP_170302003.1">
    <property type="nucleotide sequence ID" value="NZ_CP062804.1"/>
</dbReference>
<proteinExistence type="predicted"/>
<dbReference type="GeneID" id="98405728"/>
<sequence>MRWSTLGVLIGALPGLLLGGCSAVGLVNALAPRDTWHVLADQAYGTKGQRLARHTTLIVGALAATLRGLAPVLDDMESFLRPTFQNLLALRALF</sequence>
<dbReference type="AlphaFoldDB" id="A0A7M2H933"/>
<accession>A0A7M2H933</accession>
<organism evidence="1 2">
    <name type="scientific">Cupriavidus basilensis</name>
    <dbReference type="NCBI Taxonomy" id="68895"/>
    <lineage>
        <taxon>Bacteria</taxon>
        <taxon>Pseudomonadati</taxon>
        <taxon>Pseudomonadota</taxon>
        <taxon>Betaproteobacteria</taxon>
        <taxon>Burkholderiales</taxon>
        <taxon>Burkholderiaceae</taxon>
        <taxon>Cupriavidus</taxon>
    </lineage>
</organism>
<evidence type="ECO:0000313" key="2">
    <source>
        <dbReference type="Proteomes" id="UP000397656"/>
    </source>
</evidence>
<dbReference type="Proteomes" id="UP000397656">
    <property type="component" value="Chromosome 2"/>
</dbReference>
<gene>
    <name evidence="1" type="ORF">F7R26_032710</name>
</gene>
<dbReference type="PROSITE" id="PS51257">
    <property type="entry name" value="PROKAR_LIPOPROTEIN"/>
    <property type="match status" value="1"/>
</dbReference>
<protein>
    <submittedName>
        <fullName evidence="1">Uncharacterized protein</fullName>
    </submittedName>
</protein>